<feature type="signal peptide" evidence="1">
    <location>
        <begin position="1"/>
        <end position="26"/>
    </location>
</feature>
<proteinExistence type="predicted"/>
<sequence>CTGTSRSTFYFHFFLLNSFFSSPNLAQVVAPNSQPCLPALKSASPLLHHNVDPVLRLRSSPASRRCARLWLTLRSKSTPAAYSCTCRSPAVYIVQPVARKTNVRPALPHALSCVIIDTMSFSAIPSRTVSQVLTLPISASSLMTWRLMVLQSILLLLRAGSALGQSLRRMTRHRRM</sequence>
<dbReference type="Proteomes" id="UP000800038">
    <property type="component" value="Unassembled WGS sequence"/>
</dbReference>
<evidence type="ECO:0000313" key="2">
    <source>
        <dbReference type="EMBL" id="KAF1947710.1"/>
    </source>
</evidence>
<gene>
    <name evidence="2" type="ORF">EJ02DRAFT_2755</name>
</gene>
<feature type="non-terminal residue" evidence="2">
    <location>
        <position position="1"/>
    </location>
</feature>
<name>A0A6A5T693_9PLEO</name>
<accession>A0A6A5T693</accession>
<feature type="chain" id="PRO_5025469150" evidence="1">
    <location>
        <begin position="27"/>
        <end position="176"/>
    </location>
</feature>
<protein>
    <submittedName>
        <fullName evidence="2">Uncharacterized protein</fullName>
    </submittedName>
</protein>
<organism evidence="2 3">
    <name type="scientific">Clathrospora elynae</name>
    <dbReference type="NCBI Taxonomy" id="706981"/>
    <lineage>
        <taxon>Eukaryota</taxon>
        <taxon>Fungi</taxon>
        <taxon>Dikarya</taxon>
        <taxon>Ascomycota</taxon>
        <taxon>Pezizomycotina</taxon>
        <taxon>Dothideomycetes</taxon>
        <taxon>Pleosporomycetidae</taxon>
        <taxon>Pleosporales</taxon>
        <taxon>Diademaceae</taxon>
        <taxon>Clathrospora</taxon>
    </lineage>
</organism>
<dbReference type="AlphaFoldDB" id="A0A6A5T693"/>
<keyword evidence="1" id="KW-0732">Signal</keyword>
<reference evidence="2" key="1">
    <citation type="journal article" date="2020" name="Stud. Mycol.">
        <title>101 Dothideomycetes genomes: a test case for predicting lifestyles and emergence of pathogens.</title>
        <authorList>
            <person name="Haridas S."/>
            <person name="Albert R."/>
            <person name="Binder M."/>
            <person name="Bloem J."/>
            <person name="Labutti K."/>
            <person name="Salamov A."/>
            <person name="Andreopoulos B."/>
            <person name="Baker S."/>
            <person name="Barry K."/>
            <person name="Bills G."/>
            <person name="Bluhm B."/>
            <person name="Cannon C."/>
            <person name="Castanera R."/>
            <person name="Culley D."/>
            <person name="Daum C."/>
            <person name="Ezra D."/>
            <person name="Gonzalez J."/>
            <person name="Henrissat B."/>
            <person name="Kuo A."/>
            <person name="Liang C."/>
            <person name="Lipzen A."/>
            <person name="Lutzoni F."/>
            <person name="Magnuson J."/>
            <person name="Mondo S."/>
            <person name="Nolan M."/>
            <person name="Ohm R."/>
            <person name="Pangilinan J."/>
            <person name="Park H.-J."/>
            <person name="Ramirez L."/>
            <person name="Alfaro M."/>
            <person name="Sun H."/>
            <person name="Tritt A."/>
            <person name="Yoshinaga Y."/>
            <person name="Zwiers L.-H."/>
            <person name="Turgeon B."/>
            <person name="Goodwin S."/>
            <person name="Spatafora J."/>
            <person name="Crous P."/>
            <person name="Grigoriev I."/>
        </authorList>
    </citation>
    <scope>NUCLEOTIDE SEQUENCE</scope>
    <source>
        <strain evidence="2">CBS 161.51</strain>
    </source>
</reference>
<evidence type="ECO:0000256" key="1">
    <source>
        <dbReference type="SAM" id="SignalP"/>
    </source>
</evidence>
<keyword evidence="3" id="KW-1185">Reference proteome</keyword>
<evidence type="ECO:0000313" key="3">
    <source>
        <dbReference type="Proteomes" id="UP000800038"/>
    </source>
</evidence>
<dbReference type="EMBL" id="ML975997">
    <property type="protein sequence ID" value="KAF1947710.1"/>
    <property type="molecule type" value="Genomic_DNA"/>
</dbReference>